<evidence type="ECO:0000313" key="2">
    <source>
        <dbReference type="Proteomes" id="UP001472677"/>
    </source>
</evidence>
<keyword evidence="2" id="KW-1185">Reference proteome</keyword>
<gene>
    <name evidence="1" type="ORF">V6N12_031372</name>
</gene>
<name>A0ABR2B1S5_9ROSI</name>
<comment type="caution">
    <text evidence="1">The sequence shown here is derived from an EMBL/GenBank/DDBJ whole genome shotgun (WGS) entry which is preliminary data.</text>
</comment>
<protein>
    <submittedName>
        <fullName evidence="1">Uncharacterized protein</fullName>
    </submittedName>
</protein>
<reference evidence="1 2" key="1">
    <citation type="journal article" date="2024" name="G3 (Bethesda)">
        <title>Genome assembly of Hibiscus sabdariffa L. provides insights into metabolisms of medicinal natural products.</title>
        <authorList>
            <person name="Kim T."/>
        </authorList>
    </citation>
    <scope>NUCLEOTIDE SEQUENCE [LARGE SCALE GENOMIC DNA]</scope>
    <source>
        <strain evidence="1">TK-2024</strain>
        <tissue evidence="1">Old leaves</tissue>
    </source>
</reference>
<proteinExistence type="predicted"/>
<organism evidence="1 2">
    <name type="scientific">Hibiscus sabdariffa</name>
    <name type="common">roselle</name>
    <dbReference type="NCBI Taxonomy" id="183260"/>
    <lineage>
        <taxon>Eukaryota</taxon>
        <taxon>Viridiplantae</taxon>
        <taxon>Streptophyta</taxon>
        <taxon>Embryophyta</taxon>
        <taxon>Tracheophyta</taxon>
        <taxon>Spermatophyta</taxon>
        <taxon>Magnoliopsida</taxon>
        <taxon>eudicotyledons</taxon>
        <taxon>Gunneridae</taxon>
        <taxon>Pentapetalae</taxon>
        <taxon>rosids</taxon>
        <taxon>malvids</taxon>
        <taxon>Malvales</taxon>
        <taxon>Malvaceae</taxon>
        <taxon>Malvoideae</taxon>
        <taxon>Hibiscus</taxon>
    </lineage>
</organism>
<accession>A0ABR2B1S5</accession>
<sequence>METRAVKQTRAEQEKGLSYKPCLVAEKMISGLKNNGSSGLKGEVCLCRRRKAMGILQLGLLRAIKLLA</sequence>
<dbReference type="EMBL" id="JBBPBM010000208">
    <property type="protein sequence ID" value="KAK8500711.1"/>
    <property type="molecule type" value="Genomic_DNA"/>
</dbReference>
<dbReference type="Proteomes" id="UP001472677">
    <property type="component" value="Unassembled WGS sequence"/>
</dbReference>
<evidence type="ECO:0000313" key="1">
    <source>
        <dbReference type="EMBL" id="KAK8500711.1"/>
    </source>
</evidence>